<name>A0A0N8KQI5_9EURY</name>
<accession>A0A0N8KQI5</accession>
<keyword evidence="1" id="KW-0812">Transmembrane</keyword>
<sequence length="129" mass="15344">MDRLLGGIIDDITLYRIIEGVIIILTLFTVFLAIQIILAWKSINKEETNSDEIIFNKKSFYRSSIFIFIAGFFMIFHEFLEGLEENAPDYTTYKFFEFMALSGLILFMLEWYNILKKLQKKQKARYRTI</sequence>
<protein>
    <submittedName>
        <fullName evidence="2">Uncharacterized protein</fullName>
    </submittedName>
</protein>
<feature type="transmembrane region" description="Helical" evidence="1">
    <location>
        <begin position="60"/>
        <end position="80"/>
    </location>
</feature>
<gene>
    <name evidence="2" type="ORF">MPEBLZ_03214</name>
</gene>
<feature type="transmembrane region" description="Helical" evidence="1">
    <location>
        <begin position="20"/>
        <end position="40"/>
    </location>
</feature>
<keyword evidence="1" id="KW-1133">Transmembrane helix</keyword>
<reference evidence="2 3" key="1">
    <citation type="submission" date="2015-09" db="EMBL/GenBank/DDBJ databases">
        <title>A metagenomics-based metabolic model of nitrate-dependent anaerobic oxidation of methane by Methanoperedens-like archaea.</title>
        <authorList>
            <person name="Arshad A."/>
            <person name="Speth D.R."/>
            <person name="De Graaf R.M."/>
            <person name="Op Den Camp H.J."/>
            <person name="Jetten M.S."/>
            <person name="Welte C.U."/>
        </authorList>
    </citation>
    <scope>NUCLEOTIDE SEQUENCE [LARGE SCALE GENOMIC DNA]</scope>
</reference>
<evidence type="ECO:0000256" key="1">
    <source>
        <dbReference type="SAM" id="Phobius"/>
    </source>
</evidence>
<keyword evidence="1" id="KW-0472">Membrane</keyword>
<dbReference type="EMBL" id="LKCM01000252">
    <property type="protein sequence ID" value="KPQ42234.1"/>
    <property type="molecule type" value="Genomic_DNA"/>
</dbReference>
<evidence type="ECO:0000313" key="2">
    <source>
        <dbReference type="EMBL" id="KPQ42234.1"/>
    </source>
</evidence>
<comment type="caution">
    <text evidence="2">The sequence shown here is derived from an EMBL/GenBank/DDBJ whole genome shotgun (WGS) entry which is preliminary data.</text>
</comment>
<proteinExistence type="predicted"/>
<organism evidence="2 3">
    <name type="scientific">Candidatus Methanoperedens nitratireducens</name>
    <dbReference type="NCBI Taxonomy" id="1392998"/>
    <lineage>
        <taxon>Archaea</taxon>
        <taxon>Methanobacteriati</taxon>
        <taxon>Methanobacteriota</taxon>
        <taxon>Stenosarchaea group</taxon>
        <taxon>Methanomicrobia</taxon>
        <taxon>Methanosarcinales</taxon>
        <taxon>ANME-2 cluster</taxon>
        <taxon>Candidatus Methanoperedentaceae</taxon>
        <taxon>Candidatus Methanoperedens</taxon>
    </lineage>
</organism>
<dbReference type="AlphaFoldDB" id="A0A0N8KQI5"/>
<feature type="transmembrane region" description="Helical" evidence="1">
    <location>
        <begin position="95"/>
        <end position="115"/>
    </location>
</feature>
<evidence type="ECO:0000313" key="3">
    <source>
        <dbReference type="Proteomes" id="UP000050360"/>
    </source>
</evidence>
<dbReference type="Proteomes" id="UP000050360">
    <property type="component" value="Unassembled WGS sequence"/>
</dbReference>